<dbReference type="EMBL" id="OV725083">
    <property type="protein sequence ID" value="CAH1408145.1"/>
    <property type="molecule type" value="Genomic_DNA"/>
</dbReference>
<protein>
    <submittedName>
        <fullName evidence="1">Uncharacterized protein</fullName>
    </submittedName>
</protein>
<gene>
    <name evidence="1" type="ORF">NEZAVI_LOCUS15732</name>
</gene>
<sequence length="66" mass="7354">MEKRIDLANAAAQGRAIYGRTHGRIPLPAAFEDIRRTRRCPGDDRWKEFIGDLLATVGSCDLGLEI</sequence>
<reference evidence="1" key="1">
    <citation type="submission" date="2022-01" db="EMBL/GenBank/DDBJ databases">
        <authorList>
            <person name="King R."/>
        </authorList>
    </citation>
    <scope>NUCLEOTIDE SEQUENCE</scope>
</reference>
<name>A0A9P0MX04_NEZVI</name>
<proteinExistence type="predicted"/>
<keyword evidence="2" id="KW-1185">Reference proteome</keyword>
<evidence type="ECO:0000313" key="2">
    <source>
        <dbReference type="Proteomes" id="UP001152798"/>
    </source>
</evidence>
<dbReference type="AlphaFoldDB" id="A0A9P0MX04"/>
<dbReference type="Proteomes" id="UP001152798">
    <property type="component" value="Chromosome 7"/>
</dbReference>
<accession>A0A9P0MX04</accession>
<organism evidence="1 2">
    <name type="scientific">Nezara viridula</name>
    <name type="common">Southern green stink bug</name>
    <name type="synonym">Cimex viridulus</name>
    <dbReference type="NCBI Taxonomy" id="85310"/>
    <lineage>
        <taxon>Eukaryota</taxon>
        <taxon>Metazoa</taxon>
        <taxon>Ecdysozoa</taxon>
        <taxon>Arthropoda</taxon>
        <taxon>Hexapoda</taxon>
        <taxon>Insecta</taxon>
        <taxon>Pterygota</taxon>
        <taxon>Neoptera</taxon>
        <taxon>Paraneoptera</taxon>
        <taxon>Hemiptera</taxon>
        <taxon>Heteroptera</taxon>
        <taxon>Panheteroptera</taxon>
        <taxon>Pentatomomorpha</taxon>
        <taxon>Pentatomoidea</taxon>
        <taxon>Pentatomidae</taxon>
        <taxon>Pentatominae</taxon>
        <taxon>Nezara</taxon>
    </lineage>
</organism>
<evidence type="ECO:0000313" key="1">
    <source>
        <dbReference type="EMBL" id="CAH1408145.1"/>
    </source>
</evidence>